<keyword evidence="1" id="KW-1185">Reference proteome</keyword>
<protein>
    <submittedName>
        <fullName evidence="2">Uncharacterized protein</fullName>
    </submittedName>
</protein>
<reference evidence="2" key="1">
    <citation type="submission" date="2022-11" db="UniProtKB">
        <authorList>
            <consortium name="WormBaseParasite"/>
        </authorList>
    </citation>
    <scope>IDENTIFICATION</scope>
</reference>
<organism evidence="1 2">
    <name type="scientific">Globodera rostochiensis</name>
    <name type="common">Golden nematode worm</name>
    <name type="synonym">Heterodera rostochiensis</name>
    <dbReference type="NCBI Taxonomy" id="31243"/>
    <lineage>
        <taxon>Eukaryota</taxon>
        <taxon>Metazoa</taxon>
        <taxon>Ecdysozoa</taxon>
        <taxon>Nematoda</taxon>
        <taxon>Chromadorea</taxon>
        <taxon>Rhabditida</taxon>
        <taxon>Tylenchina</taxon>
        <taxon>Tylenchomorpha</taxon>
        <taxon>Tylenchoidea</taxon>
        <taxon>Heteroderidae</taxon>
        <taxon>Heteroderinae</taxon>
        <taxon>Globodera</taxon>
    </lineage>
</organism>
<name>A0A914IHD0_GLORO</name>
<accession>A0A914IHD0</accession>
<proteinExistence type="predicted"/>
<sequence length="89" mass="9227">MCCSASIGITPCCAPQLLPIISPPMPLLPPPLPLIGAGCCPCCMPMCVPMCVRSSCGGMFGGGLFGGGGCPFGGWKQKRTVKRKRTIRK</sequence>
<dbReference type="AlphaFoldDB" id="A0A914IHD0"/>
<dbReference type="WBParaSite" id="Gr19_v10_g9914.t1">
    <property type="protein sequence ID" value="Gr19_v10_g9914.t1"/>
    <property type="gene ID" value="Gr19_v10_g9914"/>
</dbReference>
<dbReference type="Proteomes" id="UP000887572">
    <property type="component" value="Unplaced"/>
</dbReference>
<evidence type="ECO:0000313" key="2">
    <source>
        <dbReference type="WBParaSite" id="Gr19_v10_g9914.t1"/>
    </source>
</evidence>
<evidence type="ECO:0000313" key="1">
    <source>
        <dbReference type="Proteomes" id="UP000887572"/>
    </source>
</evidence>